<dbReference type="Pfam" id="PF00483">
    <property type="entry name" value="NTP_transferase"/>
    <property type="match status" value="1"/>
</dbReference>
<gene>
    <name evidence="4" type="ORF">JCM15093_1365</name>
</gene>
<keyword evidence="1 4" id="KW-0808">Transferase</keyword>
<dbReference type="GO" id="GO:0016779">
    <property type="term" value="F:nucleotidyltransferase activity"/>
    <property type="evidence" value="ECO:0007669"/>
    <property type="project" value="UniProtKB-KW"/>
</dbReference>
<dbReference type="STRING" id="1121097.GCA_000428125_01676"/>
<comment type="caution">
    <text evidence="4">The sequence shown here is derived from an EMBL/GenBank/DDBJ whole genome shotgun (WGS) entry which is preliminary data.</text>
</comment>
<dbReference type="InterPro" id="IPR005835">
    <property type="entry name" value="NTP_transferase_dom"/>
</dbReference>
<proteinExistence type="predicted"/>
<dbReference type="RefSeq" id="WP_024996174.1">
    <property type="nucleotide sequence ID" value="NZ_ATZI01000005.1"/>
</dbReference>
<evidence type="ECO:0000259" key="3">
    <source>
        <dbReference type="Pfam" id="PF00483"/>
    </source>
</evidence>
<evidence type="ECO:0000313" key="5">
    <source>
        <dbReference type="Proteomes" id="UP000027601"/>
    </source>
</evidence>
<keyword evidence="2" id="KW-0548">Nucleotidyltransferase</keyword>
<dbReference type="InterPro" id="IPR050065">
    <property type="entry name" value="GlmU-like"/>
</dbReference>
<keyword evidence="5" id="KW-1185">Reference proteome</keyword>
<accession>A0A069D1A3</accession>
<evidence type="ECO:0000256" key="2">
    <source>
        <dbReference type="ARBA" id="ARBA00022695"/>
    </source>
</evidence>
<reference evidence="4 5" key="1">
    <citation type="journal article" date="2015" name="Microbes Environ.">
        <title>Distribution and evolution of nitrogen fixation genes in the phylum bacteroidetes.</title>
        <authorList>
            <person name="Inoue J."/>
            <person name="Oshima K."/>
            <person name="Suda W."/>
            <person name="Sakamoto M."/>
            <person name="Iino T."/>
            <person name="Noda S."/>
            <person name="Hongoh Y."/>
            <person name="Hattori M."/>
            <person name="Ohkuma M."/>
        </authorList>
    </citation>
    <scope>NUCLEOTIDE SEQUENCE [LARGE SCALE GENOMIC DNA]</scope>
    <source>
        <strain evidence="4 5">JCM 15093</strain>
    </source>
</reference>
<dbReference type="InterPro" id="IPR029044">
    <property type="entry name" value="Nucleotide-diphossugar_trans"/>
</dbReference>
<feature type="domain" description="Nucleotidyl transferase" evidence="3">
    <location>
        <begin position="5"/>
        <end position="205"/>
    </location>
</feature>
<dbReference type="Proteomes" id="UP000027601">
    <property type="component" value="Unassembled WGS sequence"/>
</dbReference>
<sequence>MEYAIIAAGQGSRLAGEGIETSKPLLRLNGTAMLDRLISIFLANRAESISIIINEEMTDVHEHVKQLKLPVPLHVLIKSTPDSLHSFHELASLIPNRTKLCLTTIDPIFSPLEFSAYIRAFEADNEHDALMAVTDYIDDEKPLYVKTDDDLKVLDFVDTAYEGCRYVSGGVYCFNNKVLNLLQEAVDEGVSRMRNFQRKIVYSGLKVQAHPFSKIIDVDHASDIQKAELFLNEMK</sequence>
<dbReference type="AlphaFoldDB" id="A0A069D1A3"/>
<protein>
    <submittedName>
        <fullName evidence="4">Putative bacterial transferase hexapeptide repeat:ADP-glucose pyrophosphorylase</fullName>
    </submittedName>
</protein>
<dbReference type="EMBL" id="BAJS01000005">
    <property type="protein sequence ID" value="GAK36217.1"/>
    <property type="molecule type" value="Genomic_DNA"/>
</dbReference>
<dbReference type="PANTHER" id="PTHR43584">
    <property type="entry name" value="NUCLEOTIDYL TRANSFERASE"/>
    <property type="match status" value="1"/>
</dbReference>
<dbReference type="OrthoDB" id="9784180at2"/>
<dbReference type="SUPFAM" id="SSF53448">
    <property type="entry name" value="Nucleotide-diphospho-sugar transferases"/>
    <property type="match status" value="1"/>
</dbReference>
<dbReference type="eggNOG" id="COG1208">
    <property type="taxonomic scope" value="Bacteria"/>
</dbReference>
<name>A0A069D1A3_9BACE</name>
<evidence type="ECO:0000313" key="4">
    <source>
        <dbReference type="EMBL" id="GAK36217.1"/>
    </source>
</evidence>
<dbReference type="PANTHER" id="PTHR43584:SF8">
    <property type="entry name" value="N-ACETYLMURAMATE ALPHA-1-PHOSPHATE URIDYLYLTRANSFERASE"/>
    <property type="match status" value="1"/>
</dbReference>
<organism evidence="4 5">
    <name type="scientific">Bacteroides graminisolvens DSM 19988 = JCM 15093</name>
    <dbReference type="NCBI Taxonomy" id="1121097"/>
    <lineage>
        <taxon>Bacteria</taxon>
        <taxon>Pseudomonadati</taxon>
        <taxon>Bacteroidota</taxon>
        <taxon>Bacteroidia</taxon>
        <taxon>Bacteroidales</taxon>
        <taxon>Bacteroidaceae</taxon>
        <taxon>Bacteroides</taxon>
    </lineage>
</organism>
<evidence type="ECO:0000256" key="1">
    <source>
        <dbReference type="ARBA" id="ARBA00022679"/>
    </source>
</evidence>
<dbReference type="Gene3D" id="3.90.550.10">
    <property type="entry name" value="Spore Coat Polysaccharide Biosynthesis Protein SpsA, Chain A"/>
    <property type="match status" value="1"/>
</dbReference>